<name>A7HRJ9_PARL1</name>
<evidence type="ECO:0000313" key="2">
    <source>
        <dbReference type="Proteomes" id="UP000006377"/>
    </source>
</evidence>
<dbReference type="InterPro" id="IPR038666">
    <property type="entry name" value="SSP1_head-tail_sf"/>
</dbReference>
<dbReference type="eggNOG" id="COG5614">
    <property type="taxonomic scope" value="Bacteria"/>
</dbReference>
<gene>
    <name evidence="1" type="ordered locus">Plav_0909</name>
</gene>
<dbReference type="Pfam" id="PF05521">
    <property type="entry name" value="Phage_HCP"/>
    <property type="match status" value="1"/>
</dbReference>
<protein>
    <submittedName>
        <fullName evidence="1">Phage head-tail adaptor, putative</fullName>
    </submittedName>
</protein>
<dbReference type="EMBL" id="CP000774">
    <property type="protein sequence ID" value="ABS62532.1"/>
    <property type="molecule type" value="Genomic_DNA"/>
</dbReference>
<dbReference type="InterPro" id="IPR008767">
    <property type="entry name" value="Phage_SPP1_head-tail_adaptor"/>
</dbReference>
<evidence type="ECO:0000313" key="1">
    <source>
        <dbReference type="EMBL" id="ABS62532.1"/>
    </source>
</evidence>
<proteinExistence type="predicted"/>
<sequence>MIGALRERVTLQSPIRTADGAGGAAVTWDDGVSIWAKVEMRGGGETPAGERLEARALVRMTIRYRSGITAEMRALWQGRAFNIRNLRDADGRRRFLVLDCEEERP</sequence>
<dbReference type="NCBIfam" id="TIGR01563">
    <property type="entry name" value="gp16_SPP1"/>
    <property type="match status" value="1"/>
</dbReference>
<dbReference type="RefSeq" id="WP_012109786.1">
    <property type="nucleotide sequence ID" value="NC_009719.1"/>
</dbReference>
<dbReference type="HOGENOM" id="CLU_147810_1_3_5"/>
<keyword evidence="2" id="KW-1185">Reference proteome</keyword>
<dbReference type="KEGG" id="pla:Plav_0909"/>
<dbReference type="STRING" id="402881.Plav_0909"/>
<organism evidence="1 2">
    <name type="scientific">Parvibaculum lavamentivorans (strain DS-1 / DSM 13023 / NCIMB 13966)</name>
    <dbReference type="NCBI Taxonomy" id="402881"/>
    <lineage>
        <taxon>Bacteria</taxon>
        <taxon>Pseudomonadati</taxon>
        <taxon>Pseudomonadota</taxon>
        <taxon>Alphaproteobacteria</taxon>
        <taxon>Hyphomicrobiales</taxon>
        <taxon>Parvibaculaceae</taxon>
        <taxon>Parvibaculum</taxon>
    </lineage>
</organism>
<reference evidence="1 2" key="1">
    <citation type="journal article" date="2011" name="Stand. Genomic Sci.">
        <title>Complete genome sequence of Parvibaculum lavamentivorans type strain (DS-1(T)).</title>
        <authorList>
            <person name="Schleheck D."/>
            <person name="Weiss M."/>
            <person name="Pitluck S."/>
            <person name="Bruce D."/>
            <person name="Land M.L."/>
            <person name="Han S."/>
            <person name="Saunders E."/>
            <person name="Tapia R."/>
            <person name="Detter C."/>
            <person name="Brettin T."/>
            <person name="Han J."/>
            <person name="Woyke T."/>
            <person name="Goodwin L."/>
            <person name="Pennacchio L."/>
            <person name="Nolan M."/>
            <person name="Cook A.M."/>
            <person name="Kjelleberg S."/>
            <person name="Thomas T."/>
        </authorList>
    </citation>
    <scope>NUCLEOTIDE SEQUENCE [LARGE SCALE GENOMIC DNA]</scope>
    <source>
        <strain evidence="2">DS-1 / DSM 13023 / NCIMB 13966</strain>
    </source>
</reference>
<dbReference type="Gene3D" id="2.40.10.270">
    <property type="entry name" value="Bacteriophage SPP1 head-tail adaptor protein"/>
    <property type="match status" value="1"/>
</dbReference>
<accession>A7HRJ9</accession>
<dbReference type="Proteomes" id="UP000006377">
    <property type="component" value="Chromosome"/>
</dbReference>
<dbReference type="AlphaFoldDB" id="A7HRJ9"/>